<proteinExistence type="predicted"/>
<evidence type="ECO:0000313" key="3">
    <source>
        <dbReference type="Proteomes" id="UP001203665"/>
    </source>
</evidence>
<keyword evidence="3" id="KW-1185">Reference proteome</keyword>
<reference evidence="2" key="1">
    <citation type="submission" date="2022-06" db="EMBL/GenBank/DDBJ databases">
        <title>Alkalicoccobacillus porphyridii sp. nov., isolated from a marine red alga, Porphyridium purpureum and reclassification of Shouchella plakortidis and Shouchella gibsonii as Alkalicoccobacillus plakortidis comb. nov. and Alkalicoccobacillus gibsonii comb. nov.</title>
        <authorList>
            <person name="Kim K.H."/>
            <person name="Lee J.K."/>
            <person name="Han D.M."/>
            <person name="Baek J.H."/>
            <person name="Jeon C.O."/>
        </authorList>
    </citation>
    <scope>NUCLEOTIDE SEQUENCE</scope>
    <source>
        <strain evidence="2">DSM 19153</strain>
    </source>
</reference>
<name>A0ABT0XH49_9BACI</name>
<dbReference type="EMBL" id="JAMQJY010000001">
    <property type="protein sequence ID" value="MCM2674653.1"/>
    <property type="molecule type" value="Genomic_DNA"/>
</dbReference>
<evidence type="ECO:0000256" key="1">
    <source>
        <dbReference type="SAM" id="Phobius"/>
    </source>
</evidence>
<dbReference type="Proteomes" id="UP001203665">
    <property type="component" value="Unassembled WGS sequence"/>
</dbReference>
<accession>A0ABT0XH49</accession>
<feature type="transmembrane region" description="Helical" evidence="1">
    <location>
        <begin position="62"/>
        <end position="81"/>
    </location>
</feature>
<gene>
    <name evidence="2" type="ORF">NDM98_03460</name>
</gene>
<sequence>MYKTARFFALIFLVWYLIESFTHPLTGSAETVLFLYVGLLFLTITIIAVWQEEKWTHKVGYFMLGLLTFTLPLSAGIYNLMSM</sequence>
<protein>
    <submittedName>
        <fullName evidence="2">Uncharacterized protein</fullName>
    </submittedName>
</protein>
<keyword evidence="1" id="KW-1133">Transmembrane helix</keyword>
<feature type="transmembrane region" description="Helical" evidence="1">
    <location>
        <begin position="32"/>
        <end position="50"/>
    </location>
</feature>
<comment type="caution">
    <text evidence="2">The sequence shown here is derived from an EMBL/GenBank/DDBJ whole genome shotgun (WGS) entry which is preliminary data.</text>
</comment>
<keyword evidence="1" id="KW-0812">Transmembrane</keyword>
<organism evidence="2 3">
    <name type="scientific">Alkalicoccobacillus plakortidis</name>
    <dbReference type="NCBI Taxonomy" id="444060"/>
    <lineage>
        <taxon>Bacteria</taxon>
        <taxon>Bacillati</taxon>
        <taxon>Bacillota</taxon>
        <taxon>Bacilli</taxon>
        <taxon>Bacillales</taxon>
        <taxon>Bacillaceae</taxon>
        <taxon>Alkalicoccobacillus</taxon>
    </lineage>
</organism>
<evidence type="ECO:0000313" key="2">
    <source>
        <dbReference type="EMBL" id="MCM2674653.1"/>
    </source>
</evidence>
<dbReference type="RefSeq" id="WP_251604643.1">
    <property type="nucleotide sequence ID" value="NZ_JAMQJY010000001.1"/>
</dbReference>
<keyword evidence="1" id="KW-0472">Membrane</keyword>